<dbReference type="SUPFAM" id="SSF48403">
    <property type="entry name" value="Ankyrin repeat"/>
    <property type="match status" value="1"/>
</dbReference>
<accession>A0A2P6N7B6</accession>
<name>A0A2P6N7B6_9EUKA</name>
<dbReference type="EMBL" id="MDYQ01000168">
    <property type="protein sequence ID" value="PRP79844.1"/>
    <property type="molecule type" value="Genomic_DNA"/>
</dbReference>
<comment type="caution">
    <text evidence="2">The sequence shown here is derived from an EMBL/GenBank/DDBJ whole genome shotgun (WGS) entry which is preliminary data.</text>
</comment>
<dbReference type="Pfam" id="PF12796">
    <property type="entry name" value="Ank_2"/>
    <property type="match status" value="1"/>
</dbReference>
<proteinExistence type="predicted"/>
<dbReference type="InterPro" id="IPR036770">
    <property type="entry name" value="Ankyrin_rpt-contain_sf"/>
</dbReference>
<evidence type="ECO:0000313" key="3">
    <source>
        <dbReference type="Proteomes" id="UP000241769"/>
    </source>
</evidence>
<reference evidence="2 3" key="1">
    <citation type="journal article" date="2018" name="Genome Biol. Evol.">
        <title>Multiple Roots of Fruiting Body Formation in Amoebozoa.</title>
        <authorList>
            <person name="Hillmann F."/>
            <person name="Forbes G."/>
            <person name="Novohradska S."/>
            <person name="Ferling I."/>
            <person name="Riege K."/>
            <person name="Groth M."/>
            <person name="Westermann M."/>
            <person name="Marz M."/>
            <person name="Spaller T."/>
            <person name="Winckler T."/>
            <person name="Schaap P."/>
            <person name="Glockner G."/>
        </authorList>
    </citation>
    <scope>NUCLEOTIDE SEQUENCE [LARGE SCALE GENOMIC DNA]</scope>
    <source>
        <strain evidence="2 3">Jena</strain>
    </source>
</reference>
<feature type="region of interest" description="Disordered" evidence="1">
    <location>
        <begin position="158"/>
        <end position="188"/>
    </location>
</feature>
<organism evidence="2 3">
    <name type="scientific">Planoprotostelium fungivorum</name>
    <dbReference type="NCBI Taxonomy" id="1890364"/>
    <lineage>
        <taxon>Eukaryota</taxon>
        <taxon>Amoebozoa</taxon>
        <taxon>Evosea</taxon>
        <taxon>Variosea</taxon>
        <taxon>Cavosteliida</taxon>
        <taxon>Cavosteliaceae</taxon>
        <taxon>Planoprotostelium</taxon>
    </lineage>
</organism>
<dbReference type="InParanoid" id="A0A2P6N7B6"/>
<dbReference type="OrthoDB" id="76773at2759"/>
<sequence length="188" mass="21419">MAVSSVWDPPMKGFTRSGTQCIRNFSNVQLVNKDWHTTSDLVFDYGIHNQYPIRRAAHFGLTQSVAALLTKSPVDPSVRWNWPLWTAASQGHIQVVKILLNDARVDATSGGEMSALQAAAQKKRTEVVEMICDHPTTKMTREERRQLVEMSCGRARWQKTPPRRRNSVKMEHPLKRSRTIHHLDPPPT</sequence>
<dbReference type="Proteomes" id="UP000241769">
    <property type="component" value="Unassembled WGS sequence"/>
</dbReference>
<evidence type="ECO:0000256" key="1">
    <source>
        <dbReference type="SAM" id="MobiDB-lite"/>
    </source>
</evidence>
<protein>
    <submittedName>
        <fullName evidence="2">Uncharacterized protein</fullName>
    </submittedName>
</protein>
<evidence type="ECO:0000313" key="2">
    <source>
        <dbReference type="EMBL" id="PRP79844.1"/>
    </source>
</evidence>
<dbReference type="AlphaFoldDB" id="A0A2P6N7B6"/>
<dbReference type="InterPro" id="IPR002110">
    <property type="entry name" value="Ankyrin_rpt"/>
</dbReference>
<gene>
    <name evidence="2" type="ORF">PROFUN_12456</name>
</gene>
<keyword evidence="3" id="KW-1185">Reference proteome</keyword>
<dbReference type="Gene3D" id="1.25.40.20">
    <property type="entry name" value="Ankyrin repeat-containing domain"/>
    <property type="match status" value="1"/>
</dbReference>